<evidence type="ECO:0000313" key="1">
    <source>
        <dbReference type="EMBL" id="KAI1898085.1"/>
    </source>
</evidence>
<comment type="caution">
    <text evidence="1">The sequence shown here is derived from an EMBL/GenBank/DDBJ whole genome shotgun (WGS) entry which is preliminary data.</text>
</comment>
<organism evidence="1 2">
    <name type="scientific">Albula goreensis</name>
    <dbReference type="NCBI Taxonomy" id="1534307"/>
    <lineage>
        <taxon>Eukaryota</taxon>
        <taxon>Metazoa</taxon>
        <taxon>Chordata</taxon>
        <taxon>Craniata</taxon>
        <taxon>Vertebrata</taxon>
        <taxon>Euteleostomi</taxon>
        <taxon>Actinopterygii</taxon>
        <taxon>Neopterygii</taxon>
        <taxon>Teleostei</taxon>
        <taxon>Albuliformes</taxon>
        <taxon>Albulidae</taxon>
        <taxon>Albula</taxon>
    </lineage>
</organism>
<dbReference type="EMBL" id="JAERUA010000006">
    <property type="protein sequence ID" value="KAI1898085.1"/>
    <property type="molecule type" value="Genomic_DNA"/>
</dbReference>
<name>A0A8T3DUZ4_9TELE</name>
<dbReference type="Proteomes" id="UP000829720">
    <property type="component" value="Unassembled WGS sequence"/>
</dbReference>
<dbReference type="AlphaFoldDB" id="A0A8T3DUZ4"/>
<sequence>MTEKKESEEEEWEKEELEGVSRVRVTSRRSPQKVERVCGVVTSSQVEMPKVSGRSGRVTKGSDIREHFGCVCDACRKW</sequence>
<evidence type="ECO:0000313" key="2">
    <source>
        <dbReference type="Proteomes" id="UP000829720"/>
    </source>
</evidence>
<keyword evidence="2" id="KW-1185">Reference proteome</keyword>
<proteinExistence type="predicted"/>
<protein>
    <submittedName>
        <fullName evidence="1">Uncharacterized protein</fullName>
    </submittedName>
</protein>
<gene>
    <name evidence="1" type="ORF">AGOR_G00068710</name>
</gene>
<reference evidence="1" key="1">
    <citation type="submission" date="2021-01" db="EMBL/GenBank/DDBJ databases">
        <authorList>
            <person name="Zahm M."/>
            <person name="Roques C."/>
            <person name="Cabau C."/>
            <person name="Klopp C."/>
            <person name="Donnadieu C."/>
            <person name="Jouanno E."/>
            <person name="Lampietro C."/>
            <person name="Louis A."/>
            <person name="Herpin A."/>
            <person name="Echchiki A."/>
            <person name="Berthelot C."/>
            <person name="Parey E."/>
            <person name="Roest-Crollius H."/>
            <person name="Braasch I."/>
            <person name="Postlethwait J."/>
            <person name="Bobe J."/>
            <person name="Montfort J."/>
            <person name="Bouchez O."/>
            <person name="Begum T."/>
            <person name="Mejri S."/>
            <person name="Adams A."/>
            <person name="Chen W.-J."/>
            <person name="Guiguen Y."/>
        </authorList>
    </citation>
    <scope>NUCLEOTIDE SEQUENCE</scope>
    <source>
        <tissue evidence="1">Blood</tissue>
    </source>
</reference>
<accession>A0A8T3DUZ4</accession>